<comment type="caution">
    <text evidence="1">The sequence shown here is derived from an EMBL/GenBank/DDBJ whole genome shotgun (WGS) entry which is preliminary data.</text>
</comment>
<gene>
    <name evidence="1" type="ORF">ACFSCX_01615</name>
</gene>
<organism evidence="1 2">
    <name type="scientific">Bacillus salitolerans</name>
    <dbReference type="NCBI Taxonomy" id="1437434"/>
    <lineage>
        <taxon>Bacteria</taxon>
        <taxon>Bacillati</taxon>
        <taxon>Bacillota</taxon>
        <taxon>Bacilli</taxon>
        <taxon>Bacillales</taxon>
        <taxon>Bacillaceae</taxon>
        <taxon>Bacillus</taxon>
    </lineage>
</organism>
<dbReference type="Gene3D" id="2.60.120.1140">
    <property type="entry name" value="Protein of unknown function DUF192"/>
    <property type="match status" value="1"/>
</dbReference>
<proteinExistence type="predicted"/>
<reference evidence="2" key="1">
    <citation type="journal article" date="2019" name="Int. J. Syst. Evol. Microbiol.">
        <title>The Global Catalogue of Microorganisms (GCM) 10K type strain sequencing project: providing services to taxonomists for standard genome sequencing and annotation.</title>
        <authorList>
            <consortium name="The Broad Institute Genomics Platform"/>
            <consortium name="The Broad Institute Genome Sequencing Center for Infectious Disease"/>
            <person name="Wu L."/>
            <person name="Ma J."/>
        </authorList>
    </citation>
    <scope>NUCLEOTIDE SEQUENCE [LARGE SCALE GENOMIC DNA]</scope>
    <source>
        <strain evidence="2">CCUG 49339</strain>
    </source>
</reference>
<dbReference type="Proteomes" id="UP001597214">
    <property type="component" value="Unassembled WGS sequence"/>
</dbReference>
<protein>
    <submittedName>
        <fullName evidence="1">DUF192 domain-containing protein</fullName>
    </submittedName>
</protein>
<dbReference type="RefSeq" id="WP_377926355.1">
    <property type="nucleotide sequence ID" value="NZ_JBHUEM010000003.1"/>
</dbReference>
<dbReference type="PANTHER" id="PTHR37953">
    <property type="entry name" value="UPF0127 PROTEIN MJ1496"/>
    <property type="match status" value="1"/>
</dbReference>
<evidence type="ECO:0000313" key="1">
    <source>
        <dbReference type="EMBL" id="MFD1735252.1"/>
    </source>
</evidence>
<dbReference type="PANTHER" id="PTHR37953:SF1">
    <property type="entry name" value="UPF0127 PROTEIN MJ1496"/>
    <property type="match status" value="1"/>
</dbReference>
<keyword evidence="2" id="KW-1185">Reference proteome</keyword>
<dbReference type="EMBL" id="JBHUEM010000003">
    <property type="protein sequence ID" value="MFD1735252.1"/>
    <property type="molecule type" value="Genomic_DNA"/>
</dbReference>
<dbReference type="Pfam" id="PF02643">
    <property type="entry name" value="DUF192"/>
    <property type="match status" value="1"/>
</dbReference>
<sequence length="114" mass="12743">MKLINLKTKLELANQIGQANTFFTRLKGLMFSSELPSGCALHIMPCQSVHTYFMNYNIDVLFMDDNQKVVGIVESMQPRKVTKVYRKAKSVIELPEGTVASTGLKVGDVLSFEV</sequence>
<accession>A0ABW4LL86</accession>
<evidence type="ECO:0000313" key="2">
    <source>
        <dbReference type="Proteomes" id="UP001597214"/>
    </source>
</evidence>
<name>A0ABW4LL86_9BACI</name>
<dbReference type="InterPro" id="IPR003795">
    <property type="entry name" value="DUF192"/>
</dbReference>
<dbReference type="InterPro" id="IPR038695">
    <property type="entry name" value="Saro_0823-like_sf"/>
</dbReference>